<reference evidence="2 3" key="1">
    <citation type="submission" date="2019-03" db="EMBL/GenBank/DDBJ databases">
        <title>WGS assembly of Setaria viridis.</title>
        <authorList>
            <person name="Huang P."/>
            <person name="Jenkins J."/>
            <person name="Grimwood J."/>
            <person name="Barry K."/>
            <person name="Healey A."/>
            <person name="Mamidi S."/>
            <person name="Sreedasyam A."/>
            <person name="Shu S."/>
            <person name="Feldman M."/>
            <person name="Wu J."/>
            <person name="Yu Y."/>
            <person name="Chen C."/>
            <person name="Johnson J."/>
            <person name="Rokhsar D."/>
            <person name="Baxter I."/>
            <person name="Schmutz J."/>
            <person name="Brutnell T."/>
            <person name="Kellogg E."/>
        </authorList>
    </citation>
    <scope>NUCLEOTIDE SEQUENCE [LARGE SCALE GENOMIC DNA]</scope>
    <source>
        <strain evidence="3">cv. A10</strain>
    </source>
</reference>
<evidence type="ECO:0000313" key="3">
    <source>
        <dbReference type="Proteomes" id="UP000298652"/>
    </source>
</evidence>
<dbReference type="EMBL" id="CM016557">
    <property type="protein sequence ID" value="TKW08778.1"/>
    <property type="molecule type" value="Genomic_DNA"/>
</dbReference>
<evidence type="ECO:0008006" key="4">
    <source>
        <dbReference type="Google" id="ProtNLM"/>
    </source>
</evidence>
<accession>A0A4U6U052</accession>
<dbReference type="GO" id="GO:0009651">
    <property type="term" value="P:response to salt stress"/>
    <property type="evidence" value="ECO:0007669"/>
    <property type="project" value="EnsemblPlants"/>
</dbReference>
<dbReference type="Pfam" id="PF06219">
    <property type="entry name" value="DUF1005"/>
    <property type="match status" value="1"/>
</dbReference>
<dbReference type="Proteomes" id="UP000298652">
    <property type="component" value="Chromosome 6"/>
</dbReference>
<dbReference type="OMA" id="SPCLCEI"/>
<dbReference type="Gramene" id="TKW08778">
    <property type="protein sequence ID" value="TKW08778"/>
    <property type="gene ID" value="SEVIR_6G047100v2"/>
</dbReference>
<feature type="region of interest" description="Disordered" evidence="1">
    <location>
        <begin position="199"/>
        <end position="218"/>
    </location>
</feature>
<keyword evidence="3" id="KW-1185">Reference proteome</keyword>
<evidence type="ECO:0000313" key="2">
    <source>
        <dbReference type="EMBL" id="TKW08780.1"/>
    </source>
</evidence>
<organism evidence="2 3">
    <name type="scientific">Setaria viridis</name>
    <name type="common">Green bristlegrass</name>
    <name type="synonym">Setaria italica subsp. viridis</name>
    <dbReference type="NCBI Taxonomy" id="4556"/>
    <lineage>
        <taxon>Eukaryota</taxon>
        <taxon>Viridiplantae</taxon>
        <taxon>Streptophyta</taxon>
        <taxon>Embryophyta</taxon>
        <taxon>Tracheophyta</taxon>
        <taxon>Spermatophyta</taxon>
        <taxon>Magnoliopsida</taxon>
        <taxon>Liliopsida</taxon>
        <taxon>Poales</taxon>
        <taxon>Poaceae</taxon>
        <taxon>PACMAD clade</taxon>
        <taxon>Panicoideae</taxon>
        <taxon>Panicodae</taxon>
        <taxon>Paniceae</taxon>
        <taxon>Cenchrinae</taxon>
        <taxon>Setaria</taxon>
    </lineage>
</organism>
<sequence length="442" mass="47432">MDPQPFVRLSVGQLGLKLPGGNASKASSRLCDCEIRLGGFPVQTAQVPLIHSPEFNLDPFTNAAVFSLDESDLRSLAAPGCFRPPRPCLEVAVYLARFGGARCGVTWRKRLVGVFRVELASSSEWRDGKPVLLHHGWAGIGKGAAEARPELHLRVKMEADPRYIFQFDDEVALNPQVVQLHGSSRQPIFSCKFIRDRRRPSQGDGQYWSSSGGSEETDMEMAMRRERKGWKVVIHDLSGSAVAAAFMATPFVPAPGGDTVARSNPGAWLIVRAGTTGSSDSWQPWGRLEAWRESSSSAPAASSRDTVRLRLHLLPDGQDDCVLVSEAPLGSDKGGEFSIDMDRQAPAPVPAAAAAAGHCAVSLGAACAGGGFVMSCKVEGEARSSRPFVQLAMRHVTCMEDAAMFVALAAAVDLSVKACRPFRRKPGKKAASPSPDPLELDT</sequence>
<dbReference type="InterPro" id="IPR010410">
    <property type="entry name" value="DUF1005"/>
</dbReference>
<dbReference type="AlphaFoldDB" id="A0A4U6U052"/>
<dbReference type="PANTHER" id="PTHR31317:SF4">
    <property type="entry name" value="OS08G0163500 PROTEIN"/>
    <property type="match status" value="1"/>
</dbReference>
<dbReference type="PANTHER" id="PTHR31317">
    <property type="entry name" value="OS08G0163500 PROTEIN"/>
    <property type="match status" value="1"/>
</dbReference>
<dbReference type="EMBL" id="CM016557">
    <property type="protein sequence ID" value="TKW08780.1"/>
    <property type="molecule type" value="Genomic_DNA"/>
</dbReference>
<name>A0A4U6U052_SETVI</name>
<proteinExistence type="predicted"/>
<protein>
    <recommendedName>
        <fullName evidence="4">DUF1005 domain-containing protein</fullName>
    </recommendedName>
</protein>
<feature type="compositionally biased region" description="Polar residues" evidence="1">
    <location>
        <begin position="203"/>
        <end position="214"/>
    </location>
</feature>
<evidence type="ECO:0000256" key="1">
    <source>
        <dbReference type="SAM" id="MobiDB-lite"/>
    </source>
</evidence>
<gene>
    <name evidence="2" type="ORF">SEVIR_6G047100v2</name>
</gene>
<feature type="region of interest" description="Disordered" evidence="1">
    <location>
        <begin position="423"/>
        <end position="442"/>
    </location>
</feature>
<dbReference type="Gramene" id="TKW08780">
    <property type="protein sequence ID" value="TKW08780"/>
    <property type="gene ID" value="SEVIR_6G047100v2"/>
</dbReference>
<dbReference type="GO" id="GO:0009737">
    <property type="term" value="P:response to abscisic acid"/>
    <property type="evidence" value="ECO:0007669"/>
    <property type="project" value="EnsemblPlants"/>
</dbReference>